<name>A0ABT9SXG8_9GAMM</name>
<protein>
    <submittedName>
        <fullName evidence="2">Transposase InsO family protein</fullName>
    </submittedName>
</protein>
<dbReference type="PANTHER" id="PTHR47515:SF1">
    <property type="entry name" value="BLR2054 PROTEIN"/>
    <property type="match status" value="1"/>
</dbReference>
<comment type="caution">
    <text evidence="2">The sequence shown here is derived from an EMBL/GenBank/DDBJ whole genome shotgun (WGS) entry which is preliminary data.</text>
</comment>
<accession>A0ABT9SXG8</accession>
<dbReference type="InterPro" id="IPR036397">
    <property type="entry name" value="RNaseH_sf"/>
</dbReference>
<organism evidence="2 3">
    <name type="scientific">Luteibacter jiangsuensis</name>
    <dbReference type="NCBI Taxonomy" id="637577"/>
    <lineage>
        <taxon>Bacteria</taxon>
        <taxon>Pseudomonadati</taxon>
        <taxon>Pseudomonadota</taxon>
        <taxon>Gammaproteobacteria</taxon>
        <taxon>Lysobacterales</taxon>
        <taxon>Rhodanobacteraceae</taxon>
        <taxon>Luteibacter</taxon>
    </lineage>
</organism>
<dbReference type="Proteomes" id="UP001237737">
    <property type="component" value="Unassembled WGS sequence"/>
</dbReference>
<dbReference type="SUPFAM" id="SSF53098">
    <property type="entry name" value="Ribonuclease H-like"/>
    <property type="match status" value="1"/>
</dbReference>
<dbReference type="PANTHER" id="PTHR47515">
    <property type="entry name" value="LOW CALCIUM RESPONSE LOCUS PROTEIN T"/>
    <property type="match status" value="1"/>
</dbReference>
<reference evidence="2 3" key="1">
    <citation type="submission" date="2023-07" db="EMBL/GenBank/DDBJ databases">
        <title>Sorghum-associated microbial communities from plants grown in Nebraska, USA.</title>
        <authorList>
            <person name="Schachtman D."/>
        </authorList>
    </citation>
    <scope>NUCLEOTIDE SEQUENCE [LARGE SCALE GENOMIC DNA]</scope>
    <source>
        <strain evidence="2 3">CC60</strain>
    </source>
</reference>
<dbReference type="Pfam" id="PF00665">
    <property type="entry name" value="rve"/>
    <property type="match status" value="1"/>
</dbReference>
<keyword evidence="3" id="KW-1185">Reference proteome</keyword>
<evidence type="ECO:0000259" key="1">
    <source>
        <dbReference type="PROSITE" id="PS50994"/>
    </source>
</evidence>
<evidence type="ECO:0000313" key="3">
    <source>
        <dbReference type="Proteomes" id="UP001237737"/>
    </source>
</evidence>
<proteinExistence type="predicted"/>
<dbReference type="Gene3D" id="3.30.420.10">
    <property type="entry name" value="Ribonuclease H-like superfamily/Ribonuclease H"/>
    <property type="match status" value="1"/>
</dbReference>
<dbReference type="EMBL" id="JAUSSK010000002">
    <property type="protein sequence ID" value="MDQ0009693.1"/>
    <property type="molecule type" value="Genomic_DNA"/>
</dbReference>
<sequence length="102" mass="11427">MIDEYTRECLAIEVGASLRAQDVILTLSRLIRLYGKPAFARSDNGAEFTANKVMRWMCDAAIGPAFIAPGSPWRNGFVESFNGKLRYELLICASSGRDFVYR</sequence>
<gene>
    <name evidence="2" type="ORF">J2T07_001870</name>
</gene>
<dbReference type="InterPro" id="IPR012337">
    <property type="entry name" value="RNaseH-like_sf"/>
</dbReference>
<dbReference type="PROSITE" id="PS50994">
    <property type="entry name" value="INTEGRASE"/>
    <property type="match status" value="1"/>
</dbReference>
<dbReference type="InterPro" id="IPR001584">
    <property type="entry name" value="Integrase_cat-core"/>
</dbReference>
<evidence type="ECO:0000313" key="2">
    <source>
        <dbReference type="EMBL" id="MDQ0009693.1"/>
    </source>
</evidence>
<feature type="domain" description="Integrase catalytic" evidence="1">
    <location>
        <begin position="1"/>
        <end position="102"/>
    </location>
</feature>